<reference evidence="2 3" key="1">
    <citation type="submission" date="2024-04" db="EMBL/GenBank/DDBJ databases">
        <title>Luteolibacter sp. isolated from soil.</title>
        <authorList>
            <person name="An J."/>
        </authorList>
    </citation>
    <scope>NUCLEOTIDE SEQUENCE [LARGE SCALE GENOMIC DNA]</scope>
    <source>
        <strain evidence="2 3">Y139</strain>
    </source>
</reference>
<evidence type="ECO:0000313" key="3">
    <source>
        <dbReference type="Proteomes" id="UP001371305"/>
    </source>
</evidence>
<dbReference type="RefSeq" id="WP_341406596.1">
    <property type="nucleotide sequence ID" value="NZ_JBBUKT010000008.1"/>
</dbReference>
<dbReference type="InterPro" id="IPR050561">
    <property type="entry name" value="PTP"/>
</dbReference>
<dbReference type="InterPro" id="IPR016130">
    <property type="entry name" value="Tyr_Pase_AS"/>
</dbReference>
<dbReference type="InterPro" id="IPR029021">
    <property type="entry name" value="Prot-tyrosine_phosphatase-like"/>
</dbReference>
<feature type="domain" description="Tyrosine specific protein phosphatases" evidence="1">
    <location>
        <begin position="89"/>
        <end position="140"/>
    </location>
</feature>
<sequence>MIISSSVQHYQVHDRLFAGEYPGSLAPEVTEDRLRSLLERGVQTFIDLTTPDDHLDPYEPVLRELGEGLKRHSHKIPDLSIPETPQVMRGILDLLRAELDAGRTCYVHCWGGIGRTGTVIGCWLKESGLDATAALDEVQRLYASGMEKVVRHPRSPQTPEQVRYVKEWR</sequence>
<organism evidence="2 3">
    <name type="scientific">Luteolibacter soli</name>
    <dbReference type="NCBI Taxonomy" id="3135280"/>
    <lineage>
        <taxon>Bacteria</taxon>
        <taxon>Pseudomonadati</taxon>
        <taxon>Verrucomicrobiota</taxon>
        <taxon>Verrucomicrobiia</taxon>
        <taxon>Verrucomicrobiales</taxon>
        <taxon>Verrucomicrobiaceae</taxon>
        <taxon>Luteolibacter</taxon>
    </lineage>
</organism>
<dbReference type="PROSITE" id="PS00383">
    <property type="entry name" value="TYR_PHOSPHATASE_1"/>
    <property type="match status" value="1"/>
</dbReference>
<gene>
    <name evidence="2" type="ORF">WKV53_18835</name>
</gene>
<accession>A0ABU9AZY7</accession>
<dbReference type="Gene3D" id="3.90.190.10">
    <property type="entry name" value="Protein tyrosine phosphatase superfamily"/>
    <property type="match status" value="1"/>
</dbReference>
<proteinExistence type="predicted"/>
<dbReference type="InterPro" id="IPR000387">
    <property type="entry name" value="Tyr_Pase_dom"/>
</dbReference>
<dbReference type="Pfam" id="PF22785">
    <property type="entry name" value="Tc-R-P"/>
    <property type="match status" value="1"/>
</dbReference>
<dbReference type="Proteomes" id="UP001371305">
    <property type="component" value="Unassembled WGS sequence"/>
</dbReference>
<evidence type="ECO:0000313" key="2">
    <source>
        <dbReference type="EMBL" id="MEK7952577.1"/>
    </source>
</evidence>
<evidence type="ECO:0000259" key="1">
    <source>
        <dbReference type="PROSITE" id="PS50056"/>
    </source>
</evidence>
<name>A0ABU9AZY7_9BACT</name>
<keyword evidence="3" id="KW-1185">Reference proteome</keyword>
<dbReference type="PROSITE" id="PS50056">
    <property type="entry name" value="TYR_PHOSPHATASE_2"/>
    <property type="match status" value="1"/>
</dbReference>
<dbReference type="EMBL" id="JBBUKT010000008">
    <property type="protein sequence ID" value="MEK7952577.1"/>
    <property type="molecule type" value="Genomic_DNA"/>
</dbReference>
<comment type="caution">
    <text evidence="2">The sequence shown here is derived from an EMBL/GenBank/DDBJ whole genome shotgun (WGS) entry which is preliminary data.</text>
</comment>
<protein>
    <recommendedName>
        <fullName evidence="1">Tyrosine specific protein phosphatases domain-containing protein</fullName>
    </recommendedName>
</protein>
<dbReference type="SUPFAM" id="SSF52799">
    <property type="entry name" value="(Phosphotyrosine protein) phosphatases II"/>
    <property type="match status" value="1"/>
</dbReference>
<dbReference type="PANTHER" id="PTHR23339">
    <property type="entry name" value="TYROSINE SPECIFIC PROTEIN PHOSPHATASE AND DUAL SPECIFICITY PROTEIN PHOSPHATASE"/>
    <property type="match status" value="1"/>
</dbReference>